<evidence type="ECO:0000313" key="8">
    <source>
        <dbReference type="EMBL" id="MDH6504722.1"/>
    </source>
</evidence>
<dbReference type="PANTHER" id="PTHR32309:SF13">
    <property type="entry name" value="FERRIC ENTEROBACTIN TRANSPORT PROTEIN FEPE"/>
    <property type="match status" value="1"/>
</dbReference>
<feature type="transmembrane region" description="Helical" evidence="6">
    <location>
        <begin position="251"/>
        <end position="270"/>
    </location>
</feature>
<organism evidence="8 9">
    <name type="scientific">Polynucleobacter sphagniphilus</name>
    <dbReference type="NCBI Taxonomy" id="1743169"/>
    <lineage>
        <taxon>Bacteria</taxon>
        <taxon>Pseudomonadati</taxon>
        <taxon>Pseudomonadota</taxon>
        <taxon>Betaproteobacteria</taxon>
        <taxon>Burkholderiales</taxon>
        <taxon>Burkholderiaceae</taxon>
        <taxon>Polynucleobacter</taxon>
    </lineage>
</organism>
<protein>
    <recommendedName>
        <fullName evidence="7">Polysaccharide chain length determinant N-terminal domain-containing protein</fullName>
    </recommendedName>
</protein>
<dbReference type="Pfam" id="PF02706">
    <property type="entry name" value="Wzz"/>
    <property type="match status" value="1"/>
</dbReference>
<keyword evidence="4 6" id="KW-1133">Transmembrane helix</keyword>
<comment type="subcellular location">
    <subcellularLocation>
        <location evidence="1">Cell membrane</location>
        <topology evidence="1">Multi-pass membrane protein</topology>
    </subcellularLocation>
</comment>
<dbReference type="RefSeq" id="WP_280756973.1">
    <property type="nucleotide sequence ID" value="NZ_JARXXW010000014.1"/>
</dbReference>
<gene>
    <name evidence="8" type="ORF">M2127_002051</name>
</gene>
<evidence type="ECO:0000256" key="5">
    <source>
        <dbReference type="ARBA" id="ARBA00023136"/>
    </source>
</evidence>
<dbReference type="Proteomes" id="UP001161160">
    <property type="component" value="Unassembled WGS sequence"/>
</dbReference>
<name>A0AA43MBH8_9BURK</name>
<sequence length="285" mass="30606">MNKNNDLSSQASAGEAGDEISLLEIVDFIKKSCKIIVLGSFLGLVCAVGYLVVTPPMYEATAQIRMAQISQINSANPFGAAIEDPTSLISRMQFPTNYSPEVIGACGYQDLPQAALALSKAAKFSIPKGVANVVELKILAPTSQLASSCTQAIFVQISQMQEQLSKTFVEEAKIKLASDNEHIEGARKLITKADQSGSAMSAAYLSARDEITYFLTDREKMIDLINSVKSRGTRLDSPIYASERPVSPKKAISLIAGLAAGFFLGLLFALGRKFIQQSSLSGRLN</sequence>
<evidence type="ECO:0000259" key="7">
    <source>
        <dbReference type="Pfam" id="PF02706"/>
    </source>
</evidence>
<evidence type="ECO:0000256" key="2">
    <source>
        <dbReference type="ARBA" id="ARBA00022475"/>
    </source>
</evidence>
<dbReference type="EMBL" id="JARXYA010000012">
    <property type="protein sequence ID" value="MDH6504722.1"/>
    <property type="molecule type" value="Genomic_DNA"/>
</dbReference>
<evidence type="ECO:0000256" key="4">
    <source>
        <dbReference type="ARBA" id="ARBA00022989"/>
    </source>
</evidence>
<proteinExistence type="predicted"/>
<evidence type="ECO:0000256" key="6">
    <source>
        <dbReference type="SAM" id="Phobius"/>
    </source>
</evidence>
<keyword evidence="9" id="KW-1185">Reference proteome</keyword>
<evidence type="ECO:0000256" key="3">
    <source>
        <dbReference type="ARBA" id="ARBA00022692"/>
    </source>
</evidence>
<accession>A0AA43MBH8</accession>
<keyword evidence="3 6" id="KW-0812">Transmembrane</keyword>
<keyword evidence="2" id="KW-1003">Cell membrane</keyword>
<dbReference type="GO" id="GO:0005886">
    <property type="term" value="C:plasma membrane"/>
    <property type="evidence" value="ECO:0007669"/>
    <property type="project" value="UniProtKB-SubCell"/>
</dbReference>
<feature type="domain" description="Polysaccharide chain length determinant N-terminal" evidence="7">
    <location>
        <begin position="18"/>
        <end position="77"/>
    </location>
</feature>
<comment type="caution">
    <text evidence="8">The sequence shown here is derived from an EMBL/GenBank/DDBJ whole genome shotgun (WGS) entry which is preliminary data.</text>
</comment>
<dbReference type="PANTHER" id="PTHR32309">
    <property type="entry name" value="TYROSINE-PROTEIN KINASE"/>
    <property type="match status" value="1"/>
</dbReference>
<dbReference type="GO" id="GO:0004713">
    <property type="term" value="F:protein tyrosine kinase activity"/>
    <property type="evidence" value="ECO:0007669"/>
    <property type="project" value="TreeGrafter"/>
</dbReference>
<keyword evidence="5 6" id="KW-0472">Membrane</keyword>
<feature type="transmembrane region" description="Helical" evidence="6">
    <location>
        <begin position="35"/>
        <end position="53"/>
    </location>
</feature>
<dbReference type="AlphaFoldDB" id="A0AA43MBH8"/>
<reference evidence="8" key="1">
    <citation type="submission" date="2023-04" db="EMBL/GenBank/DDBJ databases">
        <title>Genome Encyclopedia of Bacteria and Archaea VI: Functional Genomics of Type Strains.</title>
        <authorList>
            <person name="Whitman W."/>
        </authorList>
    </citation>
    <scope>NUCLEOTIDE SEQUENCE</scope>
    <source>
        <strain evidence="8">Enz.4-51</strain>
    </source>
</reference>
<evidence type="ECO:0000256" key="1">
    <source>
        <dbReference type="ARBA" id="ARBA00004651"/>
    </source>
</evidence>
<dbReference type="InterPro" id="IPR050445">
    <property type="entry name" value="Bact_polysacc_biosynth/exp"/>
</dbReference>
<evidence type="ECO:0000313" key="9">
    <source>
        <dbReference type="Proteomes" id="UP001161160"/>
    </source>
</evidence>
<dbReference type="InterPro" id="IPR003856">
    <property type="entry name" value="LPS_length_determ_N"/>
</dbReference>